<keyword evidence="3" id="KW-0862">Zinc</keyword>
<dbReference type="HOGENOM" id="CLU_076640_0_0_1"/>
<dbReference type="InParanoid" id="A0A067MZT2"/>
<evidence type="ECO:0000256" key="3">
    <source>
        <dbReference type="ARBA" id="ARBA00022833"/>
    </source>
</evidence>
<dbReference type="Gene3D" id="6.10.140.2220">
    <property type="match status" value="1"/>
</dbReference>
<evidence type="ECO:0000256" key="1">
    <source>
        <dbReference type="ARBA" id="ARBA00022723"/>
    </source>
</evidence>
<name>A0A067MZT2_BOTB1</name>
<keyword evidence="1" id="KW-0479">Metal-binding</keyword>
<organism evidence="6 7">
    <name type="scientific">Botryobasidium botryosum (strain FD-172 SS1)</name>
    <dbReference type="NCBI Taxonomy" id="930990"/>
    <lineage>
        <taxon>Eukaryota</taxon>
        <taxon>Fungi</taxon>
        <taxon>Dikarya</taxon>
        <taxon>Basidiomycota</taxon>
        <taxon>Agaricomycotina</taxon>
        <taxon>Agaricomycetes</taxon>
        <taxon>Cantharellales</taxon>
        <taxon>Botryobasidiaceae</taxon>
        <taxon>Botryobasidium</taxon>
    </lineage>
</organism>
<evidence type="ECO:0000256" key="2">
    <source>
        <dbReference type="ARBA" id="ARBA00022771"/>
    </source>
</evidence>
<dbReference type="PROSITE" id="PS50865">
    <property type="entry name" value="ZF_MYND_2"/>
    <property type="match status" value="1"/>
</dbReference>
<proteinExistence type="predicted"/>
<gene>
    <name evidence="6" type="ORF">BOTBODRAFT_390370</name>
</gene>
<dbReference type="EMBL" id="KL198018">
    <property type="protein sequence ID" value="KDQ20210.1"/>
    <property type="molecule type" value="Genomic_DNA"/>
</dbReference>
<dbReference type="OrthoDB" id="432970at2759"/>
<evidence type="ECO:0000313" key="7">
    <source>
        <dbReference type="Proteomes" id="UP000027195"/>
    </source>
</evidence>
<reference evidence="7" key="1">
    <citation type="journal article" date="2014" name="Proc. Natl. Acad. Sci. U.S.A.">
        <title>Extensive sampling of basidiomycete genomes demonstrates inadequacy of the white-rot/brown-rot paradigm for wood decay fungi.</title>
        <authorList>
            <person name="Riley R."/>
            <person name="Salamov A.A."/>
            <person name="Brown D.W."/>
            <person name="Nagy L.G."/>
            <person name="Floudas D."/>
            <person name="Held B.W."/>
            <person name="Levasseur A."/>
            <person name="Lombard V."/>
            <person name="Morin E."/>
            <person name="Otillar R."/>
            <person name="Lindquist E.A."/>
            <person name="Sun H."/>
            <person name="LaButti K.M."/>
            <person name="Schmutz J."/>
            <person name="Jabbour D."/>
            <person name="Luo H."/>
            <person name="Baker S.E."/>
            <person name="Pisabarro A.G."/>
            <person name="Walton J.D."/>
            <person name="Blanchette R.A."/>
            <person name="Henrissat B."/>
            <person name="Martin F."/>
            <person name="Cullen D."/>
            <person name="Hibbett D.S."/>
            <person name="Grigoriev I.V."/>
        </authorList>
    </citation>
    <scope>NUCLEOTIDE SEQUENCE [LARGE SCALE GENOMIC DNA]</scope>
    <source>
        <strain evidence="7">FD-172 SS1</strain>
    </source>
</reference>
<dbReference type="SUPFAM" id="SSF144232">
    <property type="entry name" value="HIT/MYND zinc finger-like"/>
    <property type="match status" value="1"/>
</dbReference>
<dbReference type="GO" id="GO:0008270">
    <property type="term" value="F:zinc ion binding"/>
    <property type="evidence" value="ECO:0007669"/>
    <property type="project" value="UniProtKB-KW"/>
</dbReference>
<feature type="domain" description="MYND-type" evidence="5">
    <location>
        <begin position="172"/>
        <end position="213"/>
    </location>
</feature>
<keyword evidence="7" id="KW-1185">Reference proteome</keyword>
<dbReference type="AlphaFoldDB" id="A0A067MZT2"/>
<keyword evidence="2 4" id="KW-0863">Zinc-finger</keyword>
<evidence type="ECO:0000259" key="5">
    <source>
        <dbReference type="PROSITE" id="PS50865"/>
    </source>
</evidence>
<dbReference type="InterPro" id="IPR002893">
    <property type="entry name" value="Znf_MYND"/>
</dbReference>
<protein>
    <recommendedName>
        <fullName evidence="5">MYND-type domain-containing protein</fullName>
    </recommendedName>
</protein>
<evidence type="ECO:0000313" key="6">
    <source>
        <dbReference type="EMBL" id="KDQ20210.1"/>
    </source>
</evidence>
<evidence type="ECO:0000256" key="4">
    <source>
        <dbReference type="PROSITE-ProRule" id="PRU00134"/>
    </source>
</evidence>
<dbReference type="Pfam" id="PF01753">
    <property type="entry name" value="zf-MYND"/>
    <property type="match status" value="1"/>
</dbReference>
<sequence length="218" mass="24762">MNGYLSPSLPADLSLTRQYESYSSYGAMLGGVQENPYFFKFMTSREKTAAPGKRLAHVQANRLLVQAEEWDRGLDDSRENYAYEFHTAIGNSVQLLSTALSKLDGDPATVPVDQAVAARILPYIEKWGKRFGTGFGGIACHTVSWFLKGERHYIDLYLLRRSKLEGLGECALPSCKSEKNLRACGRCWTVCYCSSAHQEQHWRHKEVPHRQMCHFTLY</sequence>
<dbReference type="Proteomes" id="UP000027195">
    <property type="component" value="Unassembled WGS sequence"/>
</dbReference>
<accession>A0A067MZT2</accession>